<protein>
    <submittedName>
        <fullName evidence="2">Uncharacterized protein</fullName>
    </submittedName>
</protein>
<gene>
    <name evidence="2" type="ORF">B1H29_04675</name>
</gene>
<dbReference type="AlphaFoldDB" id="A0A1S6J3G1"/>
<keyword evidence="3" id="KW-1185">Reference proteome</keyword>
<accession>A0A1S6J3G1</accession>
<evidence type="ECO:0000256" key="1">
    <source>
        <dbReference type="SAM" id="MobiDB-lite"/>
    </source>
</evidence>
<feature type="region of interest" description="Disordered" evidence="1">
    <location>
        <begin position="15"/>
        <end position="88"/>
    </location>
</feature>
<feature type="compositionally biased region" description="Gly residues" evidence="1">
    <location>
        <begin position="31"/>
        <end position="68"/>
    </location>
</feature>
<organism evidence="2 3">
    <name type="scientific">Streptomyces pactum</name>
    <dbReference type="NCBI Taxonomy" id="68249"/>
    <lineage>
        <taxon>Bacteria</taxon>
        <taxon>Bacillati</taxon>
        <taxon>Actinomycetota</taxon>
        <taxon>Actinomycetes</taxon>
        <taxon>Kitasatosporales</taxon>
        <taxon>Streptomycetaceae</taxon>
        <taxon>Streptomyces</taxon>
    </lineage>
</organism>
<dbReference type="Proteomes" id="UP000189443">
    <property type="component" value="Chromosome"/>
</dbReference>
<dbReference type="EMBL" id="CP019724">
    <property type="protein sequence ID" value="AQS66313.1"/>
    <property type="molecule type" value="Genomic_DNA"/>
</dbReference>
<evidence type="ECO:0000313" key="2">
    <source>
        <dbReference type="EMBL" id="AQS66313.1"/>
    </source>
</evidence>
<name>A0A1S6J3G1_9ACTN</name>
<dbReference type="KEGG" id="spac:B1H29_04675"/>
<proteinExistence type="predicted"/>
<feature type="compositionally biased region" description="Low complexity" evidence="1">
    <location>
        <begin position="79"/>
        <end position="88"/>
    </location>
</feature>
<reference evidence="2 3" key="1">
    <citation type="submission" date="2017-02" db="EMBL/GenBank/DDBJ databases">
        <title>Streptomyces pactum ACT12 Genome sequencing and assembly.</title>
        <authorList>
            <person name="Xue Q."/>
            <person name="Yan X."/>
            <person name="Jia L."/>
            <person name="Yan H."/>
        </authorList>
    </citation>
    <scope>NUCLEOTIDE SEQUENCE [LARGE SCALE GENOMIC DNA]</scope>
    <source>
        <strain evidence="2 3">ACT12</strain>
    </source>
</reference>
<evidence type="ECO:0000313" key="3">
    <source>
        <dbReference type="Proteomes" id="UP000189443"/>
    </source>
</evidence>
<sequence length="88" mass="8204">MLPELPCTSVRSCTFRATPSTRPLPARVPTGSGGAGGGGGGSSRTGGGGTGGGGTRRGGDGGGGGGGRRTLRRAGRGSGPSPSSYNGT</sequence>